<sequence length="245" mass="26276">MGVGTAALWFVDAVDPSAILRPGVRSSHDAAAAVARRLHPGLEPDLVGMAPLTAFGVASEPDRVLVGCFPGVTVVCAAEPAAVRPSTVSETWRTLSPARTVYLVASEREHAWGAFAQWTDGTLRRSFSAGPTYIFEDEGLPQPWERPFWSGEHPLRFDGDYPDPQALPFHPQEFADAAGAQWLGVRMIGGAQDGDVDPTSVLLCDFVMRDPAARPAPNSAPASSGTQSTTDDQPRKRGLFRRLVG</sequence>
<evidence type="ECO:0000313" key="3">
    <source>
        <dbReference type="EMBL" id="SFA57134.1"/>
    </source>
</evidence>
<keyword evidence="5" id="KW-1185">Reference proteome</keyword>
<dbReference type="Proteomes" id="UP001520140">
    <property type="component" value="Unassembled WGS sequence"/>
</dbReference>
<protein>
    <submittedName>
        <fullName evidence="3">Uncharacterized protein</fullName>
    </submittedName>
</protein>
<name>A0A1I0TZC9_9NOCA</name>
<dbReference type="OrthoDB" id="4772769at2"/>
<proteinExistence type="predicted"/>
<evidence type="ECO:0000313" key="2">
    <source>
        <dbReference type="EMBL" id="MBY6322104.1"/>
    </source>
</evidence>
<evidence type="ECO:0000256" key="1">
    <source>
        <dbReference type="SAM" id="MobiDB-lite"/>
    </source>
</evidence>
<feature type="compositionally biased region" description="Low complexity" evidence="1">
    <location>
        <begin position="213"/>
        <end position="224"/>
    </location>
</feature>
<organism evidence="3 4">
    <name type="scientific">Rhodococcoides kroppenstedtii</name>
    <dbReference type="NCBI Taxonomy" id="293050"/>
    <lineage>
        <taxon>Bacteria</taxon>
        <taxon>Bacillati</taxon>
        <taxon>Actinomycetota</taxon>
        <taxon>Actinomycetes</taxon>
        <taxon>Mycobacteriales</taxon>
        <taxon>Nocardiaceae</taxon>
        <taxon>Rhodococcoides</taxon>
    </lineage>
</organism>
<dbReference type="InterPro" id="IPR053847">
    <property type="entry name" value="DUF6928"/>
</dbReference>
<accession>A0A1I0TZC9</accession>
<dbReference type="Proteomes" id="UP000182054">
    <property type="component" value="Unassembled WGS sequence"/>
</dbReference>
<dbReference type="EMBL" id="FOJN01000011">
    <property type="protein sequence ID" value="SFA57134.1"/>
    <property type="molecule type" value="Genomic_DNA"/>
</dbReference>
<reference evidence="3 4" key="1">
    <citation type="submission" date="2016-10" db="EMBL/GenBank/DDBJ databases">
        <authorList>
            <person name="de Groot N.N."/>
        </authorList>
    </citation>
    <scope>NUCLEOTIDE SEQUENCE [LARGE SCALE GENOMIC DNA]</scope>
    <source>
        <strain evidence="3 4">DSM 44908</strain>
    </source>
</reference>
<reference evidence="2 5" key="2">
    <citation type="submission" date="2020-06" db="EMBL/GenBank/DDBJ databases">
        <title>Taxonomy, biology and ecology of Rhodococcus bacteria occurring in California pistachio and other woody hosts as revealed by genome sequence analyses.</title>
        <authorList>
            <person name="Gai Y."/>
            <person name="Riely B."/>
        </authorList>
    </citation>
    <scope>NUCLEOTIDE SEQUENCE [LARGE SCALE GENOMIC DNA]</scope>
    <source>
        <strain evidence="2 5">BP-284</strain>
    </source>
</reference>
<dbReference type="GeneID" id="85486655"/>
<evidence type="ECO:0000313" key="5">
    <source>
        <dbReference type="Proteomes" id="UP001520140"/>
    </source>
</evidence>
<feature type="region of interest" description="Disordered" evidence="1">
    <location>
        <begin position="212"/>
        <end position="245"/>
    </location>
</feature>
<feature type="compositionally biased region" description="Basic residues" evidence="1">
    <location>
        <begin position="236"/>
        <end position="245"/>
    </location>
</feature>
<gene>
    <name evidence="2" type="ORF">HQ605_14850</name>
    <name evidence="3" type="ORF">SAMN05444374_11180</name>
</gene>
<dbReference type="EMBL" id="JABUKG010000016">
    <property type="protein sequence ID" value="MBY6322104.1"/>
    <property type="molecule type" value="Genomic_DNA"/>
</dbReference>
<dbReference type="AlphaFoldDB" id="A0A1I0TZC9"/>
<dbReference type="RefSeq" id="WP_069972956.1">
    <property type="nucleotide sequence ID" value="NZ_FOJN01000011.1"/>
</dbReference>
<evidence type="ECO:0000313" key="4">
    <source>
        <dbReference type="Proteomes" id="UP000182054"/>
    </source>
</evidence>
<dbReference type="Pfam" id="PF21997">
    <property type="entry name" value="DUF6928"/>
    <property type="match status" value="1"/>
</dbReference>